<evidence type="ECO:0000259" key="4">
    <source>
        <dbReference type="Pfam" id="PF26364"/>
    </source>
</evidence>
<organism evidence="5 6">
    <name type="scientific">Metamycoplasma hyosynoviae</name>
    <dbReference type="NCBI Taxonomy" id="29559"/>
    <lineage>
        <taxon>Bacteria</taxon>
        <taxon>Bacillati</taxon>
        <taxon>Mycoplasmatota</taxon>
        <taxon>Mycoplasmoidales</taxon>
        <taxon>Metamycoplasmataceae</taxon>
        <taxon>Metamycoplasma</taxon>
    </lineage>
</organism>
<evidence type="ECO:0000313" key="5">
    <source>
        <dbReference type="EMBL" id="UTO26185.1"/>
    </source>
</evidence>
<evidence type="ECO:0000259" key="2">
    <source>
        <dbReference type="Pfam" id="PF26360"/>
    </source>
</evidence>
<dbReference type="InterPro" id="IPR058861">
    <property type="entry name" value="MIB_arm"/>
</dbReference>
<feature type="domain" description="Mycoplasma immunoglobulin binding protein M2" evidence="4">
    <location>
        <begin position="560"/>
        <end position="746"/>
    </location>
</feature>
<sequence length="756" mass="87185">MGIIKKKKTKLALVGSSAFVGTLVTAASIWYLSQAKRTNSVNLDLRDPQMKIQKGDLDLNNANPSVTDQNIPKIIKIVDEVKPPEPKPTPTPSIPKPPEVKPEPLPKPKPPVVTPIPTPVPKPPVEKPKPKENEEIKVTHNKRKINIFGVDVEVDVEESAKRVYNPSDVQKGITNVKPYYSEIAFKITNVEVTDELIKANMEHAKQGLNHNFDKSIKDLPEEDTEKFKFKEHLRNNRLWFEKQYFKFRDFINKQMQNDNLVNWFKEEDKQYYWDKIKPMKIESIDDEIKRLVLIYPRLDMSKFNKLSQNAESYLRKGLTASEDNVFINENGEIDSRSFSPFPGSNSTFERIRRDNEEKRVFGFPSKIDDWKRAPDTVLQGNYPGWTKTEISPNNDERFKDLGINNSDGIKIHELKREKEEAGKLNKGIVITIDFANEAGYQKTRQIIKQLKEKNIDVTSYRFLNVGKIDANQKMGEIVQELPDTLPQLEVFFESTNTDALKYLENKNIKELSLITTGNSLRDEWTINPFALKKVEWVNTVDYNVSSDYSKWQRIATRITFDTIGFDQEDEDKGRINDGLRMVYFVRNNEPFFQGGFGPGLSPDHKEGENSWPLGLDLSKIKTRKSLRGLIFNDELKPSNGKRMLKRLTLYNNSNVFEIDAEELNNAQFDGIMITQQPQMPRTKIFFSNHATRNVRVTMKKGQMLTEQGYRNLKILLDYGEGLDPRQVKSENIPELVSFLQNHGLIVETSSEDNEYN</sequence>
<dbReference type="InterPro" id="IPR058860">
    <property type="entry name" value="MIB_M2"/>
</dbReference>
<accession>A0A063Y9R1</accession>
<dbReference type="Pfam" id="PF26361">
    <property type="entry name" value="MIB_arm"/>
    <property type="match status" value="1"/>
</dbReference>
<protein>
    <submittedName>
        <fullName evidence="5">Immunoglobulin-blocking virulence protein</fullName>
    </submittedName>
</protein>
<gene>
    <name evidence="5" type="ORF">NMG93_01265</name>
</gene>
<dbReference type="RefSeq" id="WP_036440627.1">
    <property type="nucleotide sequence ID" value="NZ_CP101127.1"/>
</dbReference>
<dbReference type="GeneID" id="75105100"/>
<evidence type="ECO:0000313" key="6">
    <source>
        <dbReference type="Proteomes" id="UP001059349"/>
    </source>
</evidence>
<dbReference type="EMBL" id="CP101127">
    <property type="protein sequence ID" value="UTO26185.1"/>
    <property type="molecule type" value="Genomic_DNA"/>
</dbReference>
<name>A0A063Y9R1_9BACT</name>
<feature type="compositionally biased region" description="Pro residues" evidence="1">
    <location>
        <begin position="107"/>
        <end position="123"/>
    </location>
</feature>
<dbReference type="AlphaFoldDB" id="A0A063Y9R1"/>
<proteinExistence type="predicted"/>
<dbReference type="Pfam" id="PF26360">
    <property type="entry name" value="MIB_M1"/>
    <property type="match status" value="1"/>
</dbReference>
<dbReference type="Proteomes" id="UP001059349">
    <property type="component" value="Chromosome"/>
</dbReference>
<dbReference type="InterPro" id="IPR030941">
    <property type="entry name" value="Predic_Ig_block"/>
</dbReference>
<dbReference type="Pfam" id="PF26364">
    <property type="entry name" value="MIB_M2"/>
    <property type="match status" value="1"/>
</dbReference>
<feature type="domain" description="IgG-blocking virulence" evidence="2">
    <location>
        <begin position="349"/>
        <end position="550"/>
    </location>
</feature>
<dbReference type="NCBIfam" id="TIGR04526">
    <property type="entry name" value="predic_Ig_block"/>
    <property type="match status" value="1"/>
</dbReference>
<feature type="region of interest" description="Disordered" evidence="1">
    <location>
        <begin position="81"/>
        <end position="131"/>
    </location>
</feature>
<dbReference type="InterPro" id="IPR030942">
    <property type="entry name" value="Mycoplas_M_dom"/>
</dbReference>
<reference evidence="5" key="1">
    <citation type="submission" date="2022-07" db="EMBL/GenBank/DDBJ databases">
        <title>Complete genome of Mycoplasma hyosynoviae B1.</title>
        <authorList>
            <person name="Spergser J."/>
        </authorList>
    </citation>
    <scope>NUCLEOTIDE SEQUENCE</scope>
    <source>
        <strain evidence="5">B1</strain>
    </source>
</reference>
<feature type="compositionally biased region" description="Pro residues" evidence="1">
    <location>
        <begin position="86"/>
        <end position="97"/>
    </location>
</feature>
<evidence type="ECO:0000259" key="3">
    <source>
        <dbReference type="Pfam" id="PF26361"/>
    </source>
</evidence>
<feature type="domain" description="Mycoplasma immunoglobulin binding protein arm" evidence="3">
    <location>
        <begin position="193"/>
        <end position="341"/>
    </location>
</feature>
<evidence type="ECO:0000256" key="1">
    <source>
        <dbReference type="SAM" id="MobiDB-lite"/>
    </source>
</evidence>